<dbReference type="VEuPathDB" id="AmoebaDB:ACA1_071560"/>
<dbReference type="KEGG" id="acan:ACA1_071560"/>
<proteinExistence type="predicted"/>
<evidence type="ECO:0000313" key="2">
    <source>
        <dbReference type="Proteomes" id="UP000011083"/>
    </source>
</evidence>
<organism evidence="1 2">
    <name type="scientific">Acanthamoeba castellanii (strain ATCC 30010 / Neff)</name>
    <dbReference type="NCBI Taxonomy" id="1257118"/>
    <lineage>
        <taxon>Eukaryota</taxon>
        <taxon>Amoebozoa</taxon>
        <taxon>Discosea</taxon>
        <taxon>Longamoebia</taxon>
        <taxon>Centramoebida</taxon>
        <taxon>Acanthamoebidae</taxon>
        <taxon>Acanthamoeba</taxon>
    </lineage>
</organism>
<evidence type="ECO:0000313" key="1">
    <source>
        <dbReference type="EMBL" id="ELR23534.1"/>
    </source>
</evidence>
<reference evidence="1 2" key="1">
    <citation type="journal article" date="2013" name="Genome Biol.">
        <title>Genome of Acanthamoeba castellanii highlights extensive lateral gene transfer and early evolution of tyrosine kinase signaling.</title>
        <authorList>
            <person name="Clarke M."/>
            <person name="Lohan A.J."/>
            <person name="Liu B."/>
            <person name="Lagkouvardos I."/>
            <person name="Roy S."/>
            <person name="Zafar N."/>
            <person name="Bertelli C."/>
            <person name="Schilde C."/>
            <person name="Kianianmomeni A."/>
            <person name="Burglin T.R."/>
            <person name="Frech C."/>
            <person name="Turcotte B."/>
            <person name="Kopec K.O."/>
            <person name="Synnott J.M."/>
            <person name="Choo C."/>
            <person name="Paponov I."/>
            <person name="Finkler A."/>
            <person name="Soon Heng Tan C."/>
            <person name="Hutchins A.P."/>
            <person name="Weinmeier T."/>
            <person name="Rattei T."/>
            <person name="Chu J.S."/>
            <person name="Gimenez G."/>
            <person name="Irimia M."/>
            <person name="Rigden D.J."/>
            <person name="Fitzpatrick D.A."/>
            <person name="Lorenzo-Morales J."/>
            <person name="Bateman A."/>
            <person name="Chiu C.H."/>
            <person name="Tang P."/>
            <person name="Hegemann P."/>
            <person name="Fromm H."/>
            <person name="Raoult D."/>
            <person name="Greub G."/>
            <person name="Miranda-Saavedra D."/>
            <person name="Chen N."/>
            <person name="Nash P."/>
            <person name="Ginger M.L."/>
            <person name="Horn M."/>
            <person name="Schaap P."/>
            <person name="Caler L."/>
            <person name="Loftus B."/>
        </authorList>
    </citation>
    <scope>NUCLEOTIDE SEQUENCE [LARGE SCALE GENOMIC DNA]</scope>
    <source>
        <strain evidence="1 2">Neff</strain>
    </source>
</reference>
<dbReference type="GeneID" id="14924515"/>
<dbReference type="AlphaFoldDB" id="L8HDD2"/>
<gene>
    <name evidence="1" type="ORF">ACA1_071560</name>
</gene>
<dbReference type="EMBL" id="KB007857">
    <property type="protein sequence ID" value="ELR23534.1"/>
    <property type="molecule type" value="Genomic_DNA"/>
</dbReference>
<dbReference type="RefSeq" id="XP_004353062.1">
    <property type="nucleotide sequence ID" value="XM_004353010.1"/>
</dbReference>
<protein>
    <submittedName>
        <fullName evidence="1">Uncharacterized protein</fullName>
    </submittedName>
</protein>
<accession>L8HDD2</accession>
<name>L8HDD2_ACACF</name>
<keyword evidence="2" id="KW-1185">Reference proteome</keyword>
<sequence length="116" mass="13551">MKKNDPLDQVPLYIDPLNYYYHEPRRQAEHRYCELKMILWLVMVEVVDTMEKKGALFECGCRSFQAPREQQRRRKARGKAKGAAKARSRLLTASFHATDQGGRVGDLFMNIFNRGM</sequence>
<dbReference type="Proteomes" id="UP000011083">
    <property type="component" value="Unassembled WGS sequence"/>
</dbReference>